<dbReference type="EMBL" id="JABANM010033559">
    <property type="protein sequence ID" value="KAF4701077.1"/>
    <property type="molecule type" value="Genomic_DNA"/>
</dbReference>
<name>A0A7J6PYS6_PEROL</name>
<gene>
    <name evidence="3" type="primary">CH25H_5</name>
    <name evidence="3" type="ORF">FOZ62_020930</name>
    <name evidence="2" type="ORF">FOZ63_023020</name>
</gene>
<evidence type="ECO:0000313" key="2">
    <source>
        <dbReference type="EMBL" id="KAF4690715.1"/>
    </source>
</evidence>
<evidence type="ECO:0000313" key="5">
    <source>
        <dbReference type="Proteomes" id="UP000574390"/>
    </source>
</evidence>
<protein>
    <submittedName>
        <fullName evidence="3">Cholesterol 25-hydroxylase-like protein</fullName>
    </submittedName>
</protein>
<dbReference type="Proteomes" id="UP000553632">
    <property type="component" value="Unassembled WGS sequence"/>
</dbReference>
<reference evidence="4 5" key="1">
    <citation type="submission" date="2020-04" db="EMBL/GenBank/DDBJ databases">
        <title>Perkinsus olseni comparative genomics.</title>
        <authorList>
            <person name="Bogema D.R."/>
        </authorList>
    </citation>
    <scope>NUCLEOTIDE SEQUENCE [LARGE SCALE GENOMIC DNA]</scope>
    <source>
        <strain evidence="3">ATCC PRA-205</strain>
        <strain evidence="2 4">ATCC PRA-207</strain>
    </source>
</reference>
<evidence type="ECO:0000256" key="1">
    <source>
        <dbReference type="SAM" id="MobiDB-lite"/>
    </source>
</evidence>
<dbReference type="EMBL" id="JABANO010039683">
    <property type="protein sequence ID" value="KAF4690715.1"/>
    <property type="molecule type" value="Genomic_DNA"/>
</dbReference>
<dbReference type="AlphaFoldDB" id="A0A7J6PYS6"/>
<sequence length="170" mass="18746">DMSTVRVEPRVEGRLHHSPTIAGYHDHFEDIGTAQTDAKAKVVSRLHHGATQEGWHDHFEGAVEPTIGAAVKGKIHASPTQEGWRDNFDGVVEPKVEAVVKGKLLGSSVEEGWHDHMLAVGVSDRPAFIGAEKRHQSQLMLMDHFDTLSTPNREDIPEGHKRFGTPLQEG</sequence>
<feature type="compositionally biased region" description="Basic and acidic residues" evidence="1">
    <location>
        <begin position="152"/>
        <end position="161"/>
    </location>
</feature>
<organism evidence="3 5">
    <name type="scientific">Perkinsus olseni</name>
    <name type="common">Perkinsus atlanticus</name>
    <dbReference type="NCBI Taxonomy" id="32597"/>
    <lineage>
        <taxon>Eukaryota</taxon>
        <taxon>Sar</taxon>
        <taxon>Alveolata</taxon>
        <taxon>Perkinsozoa</taxon>
        <taxon>Perkinsea</taxon>
        <taxon>Perkinsida</taxon>
        <taxon>Perkinsidae</taxon>
        <taxon>Perkinsus</taxon>
    </lineage>
</organism>
<keyword evidence="4" id="KW-1185">Reference proteome</keyword>
<feature type="region of interest" description="Disordered" evidence="1">
    <location>
        <begin position="149"/>
        <end position="170"/>
    </location>
</feature>
<feature type="non-terminal residue" evidence="3">
    <location>
        <position position="1"/>
    </location>
</feature>
<evidence type="ECO:0000313" key="4">
    <source>
        <dbReference type="Proteomes" id="UP000553632"/>
    </source>
</evidence>
<feature type="non-terminal residue" evidence="3">
    <location>
        <position position="170"/>
    </location>
</feature>
<proteinExistence type="predicted"/>
<dbReference type="Proteomes" id="UP000574390">
    <property type="component" value="Unassembled WGS sequence"/>
</dbReference>
<accession>A0A7J6PYS6</accession>
<comment type="caution">
    <text evidence="3">The sequence shown here is derived from an EMBL/GenBank/DDBJ whole genome shotgun (WGS) entry which is preliminary data.</text>
</comment>
<evidence type="ECO:0000313" key="3">
    <source>
        <dbReference type="EMBL" id="KAF4701077.1"/>
    </source>
</evidence>